<name>A6TR47_ALKMQ</name>
<dbReference type="STRING" id="293826.Amet_2512"/>
<dbReference type="MEROPS" id="S55.001"/>
<dbReference type="AlphaFoldDB" id="A6TR47"/>
<dbReference type="Gene3D" id="2.30.42.10">
    <property type="match status" value="1"/>
</dbReference>
<proteinExistence type="predicted"/>
<dbReference type="eggNOG" id="COG0750">
    <property type="taxonomic scope" value="Bacteria"/>
</dbReference>
<dbReference type="InterPro" id="IPR009003">
    <property type="entry name" value="Peptidase_S1_PA"/>
</dbReference>
<organism evidence="2 3">
    <name type="scientific">Alkaliphilus metalliredigens (strain QYMF)</name>
    <dbReference type="NCBI Taxonomy" id="293826"/>
    <lineage>
        <taxon>Bacteria</taxon>
        <taxon>Bacillati</taxon>
        <taxon>Bacillota</taxon>
        <taxon>Clostridia</taxon>
        <taxon>Peptostreptococcales</taxon>
        <taxon>Natronincolaceae</taxon>
        <taxon>Alkaliphilus</taxon>
    </lineage>
</organism>
<dbReference type="Pfam" id="PF05580">
    <property type="entry name" value="Peptidase_S55"/>
    <property type="match status" value="1"/>
</dbReference>
<accession>A6TR47</accession>
<dbReference type="RefSeq" id="WP_012063640.1">
    <property type="nucleotide sequence ID" value="NC_009633.1"/>
</dbReference>
<keyword evidence="3" id="KW-1185">Reference proteome</keyword>
<dbReference type="EMBL" id="CP000724">
    <property type="protein sequence ID" value="ABR48665.1"/>
    <property type="molecule type" value="Genomic_DNA"/>
</dbReference>
<dbReference type="InterPro" id="IPR014219">
    <property type="entry name" value="SpoIVB"/>
</dbReference>
<dbReference type="NCBIfam" id="TIGR02860">
    <property type="entry name" value="spore_IV_B"/>
    <property type="match status" value="1"/>
</dbReference>
<evidence type="ECO:0000313" key="3">
    <source>
        <dbReference type="Proteomes" id="UP000001572"/>
    </source>
</evidence>
<dbReference type="HOGENOM" id="CLU_035713_1_0_9"/>
<protein>
    <submittedName>
        <fullName evidence="2">Peptidase S55, sporulation stage IV, protein B</fullName>
    </submittedName>
</protein>
<dbReference type="SUPFAM" id="SSF50494">
    <property type="entry name" value="Trypsin-like serine proteases"/>
    <property type="match status" value="1"/>
</dbReference>
<dbReference type="InterPro" id="IPR008763">
    <property type="entry name" value="Peptidase_S55"/>
</dbReference>
<dbReference type="SUPFAM" id="SSF50156">
    <property type="entry name" value="PDZ domain-like"/>
    <property type="match status" value="1"/>
</dbReference>
<dbReference type="Proteomes" id="UP000001572">
    <property type="component" value="Chromosome"/>
</dbReference>
<gene>
    <name evidence="2" type="ordered locus">Amet_2512</name>
</gene>
<dbReference type="PROSITE" id="PS51494">
    <property type="entry name" value="SPOIVB"/>
    <property type="match status" value="1"/>
</dbReference>
<dbReference type="KEGG" id="amt:Amet_2512"/>
<evidence type="ECO:0000313" key="2">
    <source>
        <dbReference type="EMBL" id="ABR48665.1"/>
    </source>
</evidence>
<dbReference type="InterPro" id="IPR036034">
    <property type="entry name" value="PDZ_sf"/>
</dbReference>
<feature type="domain" description="Peptidase S55" evidence="1">
    <location>
        <begin position="197"/>
        <end position="426"/>
    </location>
</feature>
<reference evidence="3" key="1">
    <citation type="journal article" date="2016" name="Genome Announc.">
        <title>Complete genome sequence of Alkaliphilus metalliredigens strain QYMF, an alkaliphilic and metal-reducing bacterium isolated from borax-contaminated leachate ponds.</title>
        <authorList>
            <person name="Hwang C."/>
            <person name="Copeland A."/>
            <person name="Lucas S."/>
            <person name="Lapidus A."/>
            <person name="Barry K."/>
            <person name="Detter J.C."/>
            <person name="Glavina Del Rio T."/>
            <person name="Hammon N."/>
            <person name="Israni S."/>
            <person name="Dalin E."/>
            <person name="Tice H."/>
            <person name="Pitluck S."/>
            <person name="Chertkov O."/>
            <person name="Brettin T."/>
            <person name="Bruce D."/>
            <person name="Han C."/>
            <person name="Schmutz J."/>
            <person name="Larimer F."/>
            <person name="Land M.L."/>
            <person name="Hauser L."/>
            <person name="Kyrpides N."/>
            <person name="Mikhailova N."/>
            <person name="Ye Q."/>
            <person name="Zhou J."/>
            <person name="Richardson P."/>
            <person name="Fields M.W."/>
        </authorList>
    </citation>
    <scope>NUCLEOTIDE SEQUENCE [LARGE SCALE GENOMIC DNA]</scope>
    <source>
        <strain evidence="3">QYMF</strain>
    </source>
</reference>
<sequence>MNYFKRKSIFAISFFCIIIIALVYGFTFQVLKQIPQEYNISVGDEHILNAHFPLSFSMTVDTESIIELTKLNQKRRIQNQFELRTVDKGTAHLDLKILGFVPYRTIKVNVVPKLHLIPGGQSIGVKLNTEGVLVVGIAEIQDDNSINHNIAEANDIRIGDSLMYIDGKSINDAGHVAELVQGSDGSEMKLTFKRNGNEFTKNINPVKAAEGETYRLGLWVRDKTAGVGTLTFYDPVSYKFGALGHGITDIDTGNLVAIRDGDMMKSRVISVEQGQRGKPGEIRGVFHEMHNPIGRLEKNTAFGVYGELFSSLDSDLYNNPLPIAFQHEIQQGPAQILTTTEDNEVNIYNIEIVRLNGQSKADSKSLVIKVTDDTLLEKTGGIVQGMSGSPIIQNNKIVGAVTHVLVNDPTRGYGIYIEWMLEQTNY</sequence>
<evidence type="ECO:0000259" key="1">
    <source>
        <dbReference type="PROSITE" id="PS51494"/>
    </source>
</evidence>